<feature type="transmembrane region" description="Helical" evidence="1">
    <location>
        <begin position="9"/>
        <end position="27"/>
    </location>
</feature>
<keyword evidence="1" id="KW-0472">Membrane</keyword>
<gene>
    <name evidence="3" type="ORF">EFA69_07110</name>
</gene>
<comment type="caution">
    <text evidence="3">The sequence shown here is derived from an EMBL/GenBank/DDBJ whole genome shotgun (WGS) entry which is preliminary data.</text>
</comment>
<dbReference type="OrthoDB" id="1493485at2"/>
<evidence type="ECO:0000256" key="1">
    <source>
        <dbReference type="SAM" id="Phobius"/>
    </source>
</evidence>
<feature type="domain" description="Transglutaminase-like" evidence="2">
    <location>
        <begin position="62"/>
        <end position="161"/>
    </location>
</feature>
<dbReference type="InterPro" id="IPR002931">
    <property type="entry name" value="Transglutaminase-like"/>
</dbReference>
<proteinExistence type="predicted"/>
<name>A0A3M9MZG4_9BACT</name>
<sequence length="239" mass="27218">MRNKSKTRGIALVIVGVLVLMVGLILYSQVDNDITVADKEYIGKILNNKSIDYQTISSFQDEVNFIQYVQASVLQAAPTNKGLSHGEPREPQQLYEAGYGLCFDRSRVIEKALRSNGFETRHISVFSLEKYNSPLKAILVPGVRSHALSEVKTSKGWMFVDSNSTLIGLTADNQPVDMKRLKQEGFYNVKWIASNDVHKRIIFQKPFTYVYGLYSRHGKFYPPFTPVPDIYWPELVQNF</sequence>
<evidence type="ECO:0000313" key="4">
    <source>
        <dbReference type="Proteomes" id="UP000271010"/>
    </source>
</evidence>
<evidence type="ECO:0000313" key="3">
    <source>
        <dbReference type="EMBL" id="RNI30866.1"/>
    </source>
</evidence>
<keyword evidence="1" id="KW-1133">Transmembrane helix</keyword>
<dbReference type="Proteomes" id="UP000271010">
    <property type="component" value="Unassembled WGS sequence"/>
</dbReference>
<accession>A0A3M9MZG4</accession>
<dbReference type="InterPro" id="IPR038765">
    <property type="entry name" value="Papain-like_cys_pep_sf"/>
</dbReference>
<protein>
    <recommendedName>
        <fullName evidence="2">Transglutaminase-like domain-containing protein</fullName>
    </recommendedName>
</protein>
<dbReference type="RefSeq" id="WP_123132409.1">
    <property type="nucleotide sequence ID" value="NZ_RJJE01000007.1"/>
</dbReference>
<dbReference type="AlphaFoldDB" id="A0A3M9MZG4"/>
<dbReference type="EMBL" id="RJJE01000007">
    <property type="protein sequence ID" value="RNI30866.1"/>
    <property type="molecule type" value="Genomic_DNA"/>
</dbReference>
<keyword evidence="1" id="KW-0812">Transmembrane</keyword>
<organism evidence="3 4">
    <name type="scientific">Rufibacter immobilis</name>
    <dbReference type="NCBI Taxonomy" id="1348778"/>
    <lineage>
        <taxon>Bacteria</taxon>
        <taxon>Pseudomonadati</taxon>
        <taxon>Bacteroidota</taxon>
        <taxon>Cytophagia</taxon>
        <taxon>Cytophagales</taxon>
        <taxon>Hymenobacteraceae</taxon>
        <taxon>Rufibacter</taxon>
    </lineage>
</organism>
<dbReference type="Gene3D" id="3.10.620.30">
    <property type="match status" value="1"/>
</dbReference>
<evidence type="ECO:0000259" key="2">
    <source>
        <dbReference type="Pfam" id="PF01841"/>
    </source>
</evidence>
<dbReference type="Pfam" id="PF01841">
    <property type="entry name" value="Transglut_core"/>
    <property type="match status" value="1"/>
</dbReference>
<keyword evidence="4" id="KW-1185">Reference proteome</keyword>
<dbReference type="SUPFAM" id="SSF54001">
    <property type="entry name" value="Cysteine proteinases"/>
    <property type="match status" value="1"/>
</dbReference>
<reference evidence="3 4" key="1">
    <citation type="submission" date="2018-11" db="EMBL/GenBank/DDBJ databases">
        <title>Rufibacter latericius sp. nov., isolated from water in Baiyang Lake.</title>
        <authorList>
            <person name="Yang Y."/>
        </authorList>
    </citation>
    <scope>NUCLEOTIDE SEQUENCE [LARGE SCALE GENOMIC DNA]</scope>
    <source>
        <strain evidence="3 4">MCC P1</strain>
    </source>
</reference>